<dbReference type="AlphaFoldDB" id="A0A6J5YJ85"/>
<proteinExistence type="predicted"/>
<organism evidence="1">
    <name type="scientific">freshwater metagenome</name>
    <dbReference type="NCBI Taxonomy" id="449393"/>
    <lineage>
        <taxon>unclassified sequences</taxon>
        <taxon>metagenomes</taxon>
        <taxon>ecological metagenomes</taxon>
    </lineage>
</organism>
<reference evidence="1" key="1">
    <citation type="submission" date="2020-05" db="EMBL/GenBank/DDBJ databases">
        <authorList>
            <person name="Chiriac C."/>
            <person name="Salcher M."/>
            <person name="Ghai R."/>
            <person name="Kavagutti S V."/>
        </authorList>
    </citation>
    <scope>NUCLEOTIDE SEQUENCE</scope>
</reference>
<name>A0A6J5YJ85_9ZZZZ</name>
<dbReference type="CDD" id="cd03801">
    <property type="entry name" value="GT4_PimA-like"/>
    <property type="match status" value="1"/>
</dbReference>
<sequence length="362" mass="39540">MPTCAVLSFRLGLTDGVSIVADTWMRSLRELGFDIVTVAGEGPVDLVLPDLAIGRWPDGRAGVEGPDAATTDEVDELHALVEAALADADLVVVENLGTIPMNLPAARAVARARSGLPTIWHHHDPAWQRDRYRDLDELPVDDPAWRHVTINDLTRRQLQERGIASVTIRNGFDPLHLRGDREAERLRLGFRSDELVMVHPVRAIERKGVPQAVDLARSLDATYWLTGPAEEGYGNELEHHLAAAAAAGVRIRRDLPNTLGDLYAAADIVAFPSTWEGFGNPPVEAALARRPAAVGSYPVAGELRALGFRWFDPADPAPLADWLAHPDEELLEHNFTVARTHLSPESVTDALKDLLDEAGWSA</sequence>
<dbReference type="EMBL" id="CAEMXZ010000057">
    <property type="protein sequence ID" value="CAB4323612.1"/>
    <property type="molecule type" value="Genomic_DNA"/>
</dbReference>
<gene>
    <name evidence="1" type="ORF">UFOPK1392_01368</name>
</gene>
<evidence type="ECO:0000313" key="1">
    <source>
        <dbReference type="EMBL" id="CAB4323612.1"/>
    </source>
</evidence>
<accession>A0A6J5YJ85</accession>
<dbReference type="SUPFAM" id="SSF53756">
    <property type="entry name" value="UDP-Glycosyltransferase/glycogen phosphorylase"/>
    <property type="match status" value="1"/>
</dbReference>
<protein>
    <submittedName>
        <fullName evidence="1">Unannotated protein</fullName>
    </submittedName>
</protein>
<dbReference type="Gene3D" id="3.40.50.2000">
    <property type="entry name" value="Glycogen Phosphorylase B"/>
    <property type="match status" value="2"/>
</dbReference>
<dbReference type="Pfam" id="PF13692">
    <property type="entry name" value="Glyco_trans_1_4"/>
    <property type="match status" value="1"/>
</dbReference>